<feature type="binding site" evidence="13 14">
    <location>
        <position position="150"/>
    </location>
    <ligand>
        <name>[4Fe-4S] cluster</name>
        <dbReference type="ChEBI" id="CHEBI:49883"/>
        <label>3</label>
    </ligand>
</feature>
<dbReference type="NCBIfam" id="NF003475">
    <property type="entry name" value="PRK05113.1"/>
    <property type="match status" value="1"/>
</dbReference>
<evidence type="ECO:0000256" key="8">
    <source>
        <dbReference type="ARBA" id="ARBA00022982"/>
    </source>
</evidence>
<evidence type="ECO:0000256" key="14">
    <source>
        <dbReference type="PIRSR" id="PIRSR005784-1"/>
    </source>
</evidence>
<evidence type="ECO:0000256" key="10">
    <source>
        <dbReference type="ARBA" id="ARBA00023014"/>
    </source>
</evidence>
<comment type="similarity">
    <text evidence="13">Belongs to the 4Fe4S bacterial-type ferredoxin family. RnfB subfamily.</text>
</comment>
<evidence type="ECO:0000313" key="18">
    <source>
        <dbReference type="Proteomes" id="UP000254640"/>
    </source>
</evidence>
<dbReference type="AlphaFoldDB" id="A0A379AHF4"/>
<feature type="binding site" evidence="13 14">
    <location>
        <position position="120"/>
    </location>
    <ligand>
        <name>[4Fe-4S] cluster</name>
        <dbReference type="ChEBI" id="CHEBI:49883"/>
        <label>2</label>
    </ligand>
</feature>
<feature type="domain" description="4Fe-4S" evidence="16">
    <location>
        <begin position="32"/>
        <end position="91"/>
    </location>
</feature>
<dbReference type="InterPro" id="IPR007202">
    <property type="entry name" value="4Fe-4S_dom"/>
</dbReference>
<feature type="binding site" evidence="13 14">
    <location>
        <position position="117"/>
    </location>
    <ligand>
        <name>[4Fe-4S] cluster</name>
        <dbReference type="ChEBI" id="CHEBI:49883"/>
        <label>2</label>
    </ligand>
</feature>
<dbReference type="GO" id="GO:0051539">
    <property type="term" value="F:4 iron, 4 sulfur cluster binding"/>
    <property type="evidence" value="ECO:0007669"/>
    <property type="project" value="UniProtKB-UniRule"/>
</dbReference>
<feature type="binding site" evidence="13 14">
    <location>
        <position position="153"/>
    </location>
    <ligand>
        <name>[4Fe-4S] cluster</name>
        <dbReference type="ChEBI" id="CHEBI:49883"/>
        <label>3</label>
    </ligand>
</feature>
<dbReference type="STRING" id="549.BEE12_15855"/>
<dbReference type="InterPro" id="IPR050294">
    <property type="entry name" value="RnfB_subfamily"/>
</dbReference>
<dbReference type="PANTHER" id="PTHR42859">
    <property type="entry name" value="OXIDOREDUCTASE"/>
    <property type="match status" value="1"/>
</dbReference>
<dbReference type="GO" id="GO:0009055">
    <property type="term" value="F:electron transfer activity"/>
    <property type="evidence" value="ECO:0007669"/>
    <property type="project" value="InterPro"/>
</dbReference>
<dbReference type="Gene3D" id="1.10.15.40">
    <property type="entry name" value="Electron transport complex subunit B, putative Fe-S cluster"/>
    <property type="match status" value="1"/>
</dbReference>
<sequence length="198" mass="20997">MTAIWIAVAVLSALSLVFGALLGYASRRFEVEEDPIVEQIDAILPQSQCGQCGYPGCRPYADAVGNNGEAINKCAPGGEQTMLKLAALLNVEPQPIDGDETAKEPVRTVAFIDEANCIGCTKCIQACPVDAIVGATRAMHTVLSDVCTGCDLCVAPCPTDCIEMRPVATTPANWKWDLNTIPVRVIPGRNSCLICLTS</sequence>
<keyword evidence="9 13" id="KW-0408">Iron</keyword>
<keyword evidence="7 13" id="KW-1278">Translocase</keyword>
<comment type="function">
    <text evidence="13">Part of a membrane-bound complex that couples electron transfer with translocation of ions across the membrane.</text>
</comment>
<feature type="binding site" evidence="13 14">
    <location>
        <position position="127"/>
    </location>
    <ligand>
        <name>[4Fe-4S] cluster</name>
        <dbReference type="ChEBI" id="CHEBI:49883"/>
        <label>3</label>
    </ligand>
</feature>
<dbReference type="SUPFAM" id="SSF54862">
    <property type="entry name" value="4Fe-4S ferredoxins"/>
    <property type="match status" value="1"/>
</dbReference>
<feature type="binding site" evidence="13 14">
    <location>
        <position position="157"/>
    </location>
    <ligand>
        <name>[4Fe-4S] cluster</name>
        <dbReference type="ChEBI" id="CHEBI:49883"/>
        <label>2</label>
    </ligand>
</feature>
<dbReference type="NCBIfam" id="TIGR01944">
    <property type="entry name" value="rnfB"/>
    <property type="match status" value="1"/>
</dbReference>
<feature type="binding site" evidence="13 14">
    <location>
        <position position="147"/>
    </location>
    <ligand>
        <name>[4Fe-4S] cluster</name>
        <dbReference type="ChEBI" id="CHEBI:49883"/>
        <label>3</label>
    </ligand>
</feature>
<keyword evidence="4 13" id="KW-0997">Cell inner membrane</keyword>
<dbReference type="PROSITE" id="PS51656">
    <property type="entry name" value="4FE4S"/>
    <property type="match status" value="1"/>
</dbReference>
<dbReference type="Pfam" id="PF04060">
    <property type="entry name" value="FeS"/>
    <property type="match status" value="1"/>
</dbReference>
<dbReference type="InterPro" id="IPR017896">
    <property type="entry name" value="4Fe4S_Fe-S-bd"/>
</dbReference>
<dbReference type="PROSITE" id="PS00198">
    <property type="entry name" value="4FE4S_FER_1"/>
    <property type="match status" value="1"/>
</dbReference>
<evidence type="ECO:0000256" key="9">
    <source>
        <dbReference type="ARBA" id="ARBA00023004"/>
    </source>
</evidence>
<dbReference type="EC" id="7.-.-.-" evidence="13"/>
<dbReference type="InterPro" id="IPR017900">
    <property type="entry name" value="4Fe4S_Fe_S_CS"/>
</dbReference>
<feature type="region of interest" description="Hydrophobic" evidence="13">
    <location>
        <begin position="1"/>
        <end position="26"/>
    </location>
</feature>
<keyword evidence="3 13" id="KW-0004">4Fe-4S</keyword>
<dbReference type="Gene3D" id="3.30.70.20">
    <property type="match status" value="1"/>
</dbReference>
<protein>
    <recommendedName>
        <fullName evidence="12 13">Ion-translocating oxidoreductase complex subunit B</fullName>
        <ecNumber evidence="13">7.-.-.-</ecNumber>
    </recommendedName>
    <alternativeName>
        <fullName evidence="13">Rnf electron transport complex subunit B</fullName>
    </alternativeName>
</protein>
<dbReference type="PROSITE" id="PS51379">
    <property type="entry name" value="4FE4S_FER_2"/>
    <property type="match status" value="2"/>
</dbReference>
<reference evidence="17 18" key="1">
    <citation type="submission" date="2018-06" db="EMBL/GenBank/DDBJ databases">
        <authorList>
            <consortium name="Pathogen Informatics"/>
            <person name="Doyle S."/>
        </authorList>
    </citation>
    <scope>NUCLEOTIDE SEQUENCE [LARGE SCALE GENOMIC DNA]</scope>
    <source>
        <strain evidence="17 18">NCTC9381</strain>
    </source>
</reference>
<comment type="cofactor">
    <cofactor evidence="13 14">
        <name>[4Fe-4S] cluster</name>
        <dbReference type="ChEBI" id="CHEBI:49883"/>
    </cofactor>
    <text evidence="13 14">Binds 3 [4Fe-4S] clusters.</text>
</comment>
<keyword evidence="1 13" id="KW-0813">Transport</keyword>
<dbReference type="GO" id="GO:0046872">
    <property type="term" value="F:metal ion binding"/>
    <property type="evidence" value="ECO:0007669"/>
    <property type="project" value="UniProtKB-KW"/>
</dbReference>
<feature type="domain" description="4Fe-4S ferredoxin-type" evidence="15">
    <location>
        <begin position="138"/>
        <end position="167"/>
    </location>
</feature>
<keyword evidence="10 13" id="KW-0411">Iron-sulfur</keyword>
<dbReference type="InterPro" id="IPR016463">
    <property type="entry name" value="RnfB/RsxB_Proteobac"/>
</dbReference>
<dbReference type="FunFam" id="1.10.15.40:FF:000001">
    <property type="entry name" value="Ion-translocating oxidoreductase complex subunit B"/>
    <property type="match status" value="1"/>
</dbReference>
<dbReference type="InterPro" id="IPR010207">
    <property type="entry name" value="Elect_transpt_cplx_RnfB/RsxB"/>
</dbReference>
<keyword evidence="8 13" id="KW-0249">Electron transport</keyword>
<comment type="subunit">
    <text evidence="13">The complex is composed of six subunits: RnfA, RnfB, RnfC, RnfD, RnfE and RnfG.</text>
</comment>
<evidence type="ECO:0000256" key="1">
    <source>
        <dbReference type="ARBA" id="ARBA00022448"/>
    </source>
</evidence>
<dbReference type="PANTHER" id="PTHR42859:SF3">
    <property type="entry name" value="ION-TRANSLOCATING OXIDOREDUCTASE COMPLEX SUBUNIT B"/>
    <property type="match status" value="1"/>
</dbReference>
<gene>
    <name evidence="13 17" type="primary">rnfB</name>
    <name evidence="17" type="ORF">NCTC9381_02878</name>
</gene>
<dbReference type="GO" id="GO:0022900">
    <property type="term" value="P:electron transport chain"/>
    <property type="evidence" value="ECO:0007669"/>
    <property type="project" value="UniProtKB-UniRule"/>
</dbReference>
<accession>A0A379AHF4</accession>
<evidence type="ECO:0000259" key="16">
    <source>
        <dbReference type="PROSITE" id="PS51656"/>
    </source>
</evidence>
<keyword evidence="5 13" id="KW-0479">Metal-binding</keyword>
<evidence type="ECO:0000256" key="5">
    <source>
        <dbReference type="ARBA" id="ARBA00022723"/>
    </source>
</evidence>
<name>A0A379AHF4_ENTAG</name>
<evidence type="ECO:0000256" key="4">
    <source>
        <dbReference type="ARBA" id="ARBA00022519"/>
    </source>
</evidence>
<feature type="binding site" evidence="13 14">
    <location>
        <position position="57"/>
    </location>
    <ligand>
        <name>[4Fe-4S] cluster</name>
        <dbReference type="ChEBI" id="CHEBI:49883"/>
        <label>1</label>
    </ligand>
</feature>
<evidence type="ECO:0000313" key="17">
    <source>
        <dbReference type="EMBL" id="SUB16962.1"/>
    </source>
</evidence>
<keyword evidence="11 13" id="KW-0472">Membrane</keyword>
<evidence type="ECO:0000256" key="2">
    <source>
        <dbReference type="ARBA" id="ARBA00022475"/>
    </source>
</evidence>
<organism evidence="17 18">
    <name type="scientific">Enterobacter agglomerans</name>
    <name type="common">Erwinia herbicola</name>
    <name type="synonym">Pantoea agglomerans</name>
    <dbReference type="NCBI Taxonomy" id="549"/>
    <lineage>
        <taxon>Bacteria</taxon>
        <taxon>Pseudomonadati</taxon>
        <taxon>Pseudomonadota</taxon>
        <taxon>Gammaproteobacteria</taxon>
        <taxon>Enterobacterales</taxon>
        <taxon>Erwiniaceae</taxon>
        <taxon>Pantoea</taxon>
        <taxon>Pantoea agglomerans group</taxon>
    </lineage>
</organism>
<comment type="caution">
    <text evidence="13">Lacks conserved residue(s) required for the propagation of feature annotation.</text>
</comment>
<dbReference type="EMBL" id="UGSO01000001">
    <property type="protein sequence ID" value="SUB16962.1"/>
    <property type="molecule type" value="Genomic_DNA"/>
</dbReference>
<evidence type="ECO:0000256" key="3">
    <source>
        <dbReference type="ARBA" id="ARBA00022485"/>
    </source>
</evidence>
<dbReference type="Pfam" id="PF14697">
    <property type="entry name" value="Fer4_21"/>
    <property type="match status" value="1"/>
</dbReference>
<keyword evidence="18" id="KW-1185">Reference proteome</keyword>
<comment type="subcellular location">
    <subcellularLocation>
        <location evidence="13">Cell inner membrane</location>
    </subcellularLocation>
</comment>
<evidence type="ECO:0000259" key="15">
    <source>
        <dbReference type="PROSITE" id="PS51379"/>
    </source>
</evidence>
<evidence type="ECO:0000256" key="13">
    <source>
        <dbReference type="HAMAP-Rule" id="MF_00463"/>
    </source>
</evidence>
<evidence type="ECO:0000256" key="6">
    <source>
        <dbReference type="ARBA" id="ARBA00022737"/>
    </source>
</evidence>
<feature type="binding site" evidence="13 14">
    <location>
        <position position="74"/>
    </location>
    <ligand>
        <name>[4Fe-4S] cluster</name>
        <dbReference type="ChEBI" id="CHEBI:49883"/>
        <label>1</label>
    </ligand>
</feature>
<evidence type="ECO:0000256" key="11">
    <source>
        <dbReference type="ARBA" id="ARBA00023136"/>
    </source>
</evidence>
<feature type="binding site" evidence="13 14">
    <location>
        <position position="52"/>
    </location>
    <ligand>
        <name>[4Fe-4S] cluster</name>
        <dbReference type="ChEBI" id="CHEBI:49883"/>
        <label>1</label>
    </ligand>
</feature>
<feature type="binding site" evidence="13 14">
    <location>
        <position position="49"/>
    </location>
    <ligand>
        <name>[4Fe-4S] cluster</name>
        <dbReference type="ChEBI" id="CHEBI:49883"/>
        <label>1</label>
    </ligand>
</feature>
<dbReference type="PIRSF" id="PIRSF005784">
    <property type="entry name" value="Elect_transpt_RnfB"/>
    <property type="match status" value="1"/>
</dbReference>
<feature type="domain" description="4Fe-4S ferredoxin-type" evidence="15">
    <location>
        <begin position="108"/>
        <end position="137"/>
    </location>
</feature>
<keyword evidence="6 13" id="KW-0677">Repeat</keyword>
<proteinExistence type="inferred from homology"/>
<evidence type="ECO:0000256" key="7">
    <source>
        <dbReference type="ARBA" id="ARBA00022967"/>
    </source>
</evidence>
<dbReference type="GO" id="GO:0005886">
    <property type="term" value="C:plasma membrane"/>
    <property type="evidence" value="ECO:0007669"/>
    <property type="project" value="UniProtKB-SubCell"/>
</dbReference>
<keyword evidence="2 13" id="KW-1003">Cell membrane</keyword>
<evidence type="ECO:0000256" key="12">
    <source>
        <dbReference type="ARBA" id="ARBA00067794"/>
    </source>
</evidence>
<dbReference type="HAMAP" id="MF_00463">
    <property type="entry name" value="RsxB_RnfB"/>
    <property type="match status" value="1"/>
</dbReference>
<dbReference type="Proteomes" id="UP000254640">
    <property type="component" value="Unassembled WGS sequence"/>
</dbReference>
<feature type="binding site" evidence="13 14">
    <location>
        <position position="123"/>
    </location>
    <ligand>
        <name>[4Fe-4S] cluster</name>
        <dbReference type="ChEBI" id="CHEBI:49883"/>
        <label>2</label>
    </ligand>
</feature>